<dbReference type="InterPro" id="IPR025110">
    <property type="entry name" value="AMP-bd_C"/>
</dbReference>
<dbReference type="PANTHER" id="PTHR43859">
    <property type="entry name" value="ACYL-ACTIVATING ENZYME"/>
    <property type="match status" value="1"/>
</dbReference>
<protein>
    <submittedName>
        <fullName evidence="7">Uncharacterized protein</fullName>
    </submittedName>
</protein>
<evidence type="ECO:0000256" key="2">
    <source>
        <dbReference type="ARBA" id="ARBA00022598"/>
    </source>
</evidence>
<accession>A0AAV5A942</accession>
<evidence type="ECO:0000313" key="7">
    <source>
        <dbReference type="EMBL" id="GJJ09470.1"/>
    </source>
</evidence>
<dbReference type="Gene3D" id="3.40.50.12780">
    <property type="entry name" value="N-terminal domain of ligase-like"/>
    <property type="match status" value="2"/>
</dbReference>
<comment type="caution">
    <text evidence="7">The sequence shown here is derived from an EMBL/GenBank/DDBJ whole genome shotgun (WGS) entry which is preliminary data.</text>
</comment>
<feature type="domain" description="AMP-dependent synthetase/ligase" evidence="5">
    <location>
        <begin position="49"/>
        <end position="137"/>
    </location>
</feature>
<name>A0AAV5A942_9AGAM</name>
<dbReference type="Proteomes" id="UP001050691">
    <property type="component" value="Unassembled WGS sequence"/>
</dbReference>
<evidence type="ECO:0000259" key="5">
    <source>
        <dbReference type="Pfam" id="PF00501"/>
    </source>
</evidence>
<evidence type="ECO:0000256" key="4">
    <source>
        <dbReference type="ARBA" id="ARBA00023098"/>
    </source>
</evidence>
<proteinExistence type="inferred from homology"/>
<keyword evidence="2" id="KW-0436">Ligase</keyword>
<dbReference type="GO" id="GO:0006631">
    <property type="term" value="P:fatty acid metabolic process"/>
    <property type="evidence" value="ECO:0007669"/>
    <property type="project" value="UniProtKB-KW"/>
</dbReference>
<evidence type="ECO:0000259" key="6">
    <source>
        <dbReference type="Pfam" id="PF13193"/>
    </source>
</evidence>
<dbReference type="Gene3D" id="3.30.300.30">
    <property type="match status" value="1"/>
</dbReference>
<sequence length="400" mass="44310">MAFQPTPASLPPPNPVYRAQRVQNLAYALIQAGIRPGDRVAVIAPNCTRLTKPEVDYILQHSDAKLILVDHEFTHLVEGVRARVIISQDTGRIDDPYEQFLTSGRLFSNEQSWAGLELEPDEGANAALCYTSGTTGKDTTNVPRMRLDYSYPWANVLAYATQVTIRAVRYDIVWNHFLHSGVTHYCAAPTVQIGIISAPEARGLNKPIYAIIAGSAPTSDLIGRLEKAGIQPIHVYGLTFATAEETRVVVKGSDGRLKDVPEDGKTLGEIVYFKDPEATNKAFQGGYFSTGDLAIRAIDKLLKEIASHPDVLEVAVVARPHRIWGERPSAFVTLKKESMKNWTGEHKKFESTLKQWLRGKLPGFAIPEWVDVVEELPKTSTGKIQKNILRQRLSATMAKL</sequence>
<evidence type="ECO:0000256" key="1">
    <source>
        <dbReference type="ARBA" id="ARBA00006432"/>
    </source>
</evidence>
<gene>
    <name evidence="7" type="ORF">Clacol_003693</name>
</gene>
<keyword evidence="4" id="KW-0443">Lipid metabolism</keyword>
<dbReference type="PANTHER" id="PTHR43859:SF4">
    <property type="entry name" value="BUTANOATE--COA LIGASE AAE1-RELATED"/>
    <property type="match status" value="1"/>
</dbReference>
<feature type="domain" description="AMP-binding enzyme C-terminal" evidence="6">
    <location>
        <begin position="305"/>
        <end position="383"/>
    </location>
</feature>
<reference evidence="7" key="1">
    <citation type="submission" date="2021-10" db="EMBL/GenBank/DDBJ databases">
        <title>De novo Genome Assembly of Clathrus columnatus (Basidiomycota, Fungi) Using Illumina and Nanopore Sequence Data.</title>
        <authorList>
            <person name="Ogiso-Tanaka E."/>
            <person name="Itagaki H."/>
            <person name="Hosoya T."/>
            <person name="Hosaka K."/>
        </authorList>
    </citation>
    <scope>NUCLEOTIDE SEQUENCE</scope>
    <source>
        <strain evidence="7">MO-923</strain>
    </source>
</reference>
<dbReference type="GO" id="GO:0016874">
    <property type="term" value="F:ligase activity"/>
    <property type="evidence" value="ECO:0007669"/>
    <property type="project" value="UniProtKB-KW"/>
</dbReference>
<keyword evidence="8" id="KW-1185">Reference proteome</keyword>
<organism evidence="7 8">
    <name type="scientific">Clathrus columnatus</name>
    <dbReference type="NCBI Taxonomy" id="1419009"/>
    <lineage>
        <taxon>Eukaryota</taxon>
        <taxon>Fungi</taxon>
        <taxon>Dikarya</taxon>
        <taxon>Basidiomycota</taxon>
        <taxon>Agaricomycotina</taxon>
        <taxon>Agaricomycetes</taxon>
        <taxon>Phallomycetidae</taxon>
        <taxon>Phallales</taxon>
        <taxon>Clathraceae</taxon>
        <taxon>Clathrus</taxon>
    </lineage>
</organism>
<dbReference type="InterPro" id="IPR042099">
    <property type="entry name" value="ANL_N_sf"/>
</dbReference>
<comment type="similarity">
    <text evidence="1">Belongs to the ATP-dependent AMP-binding enzyme family.</text>
</comment>
<dbReference type="Pfam" id="PF00501">
    <property type="entry name" value="AMP-binding"/>
    <property type="match status" value="1"/>
</dbReference>
<dbReference type="SUPFAM" id="SSF56801">
    <property type="entry name" value="Acetyl-CoA synthetase-like"/>
    <property type="match status" value="1"/>
</dbReference>
<dbReference type="InterPro" id="IPR045851">
    <property type="entry name" value="AMP-bd_C_sf"/>
</dbReference>
<keyword evidence="3" id="KW-0276">Fatty acid metabolism</keyword>
<dbReference type="AlphaFoldDB" id="A0AAV5A942"/>
<evidence type="ECO:0000313" key="8">
    <source>
        <dbReference type="Proteomes" id="UP001050691"/>
    </source>
</evidence>
<dbReference type="Pfam" id="PF13193">
    <property type="entry name" value="AMP-binding_C"/>
    <property type="match status" value="1"/>
</dbReference>
<evidence type="ECO:0000256" key="3">
    <source>
        <dbReference type="ARBA" id="ARBA00022832"/>
    </source>
</evidence>
<dbReference type="EMBL" id="BPWL01000004">
    <property type="protein sequence ID" value="GJJ09470.1"/>
    <property type="molecule type" value="Genomic_DNA"/>
</dbReference>
<dbReference type="InterPro" id="IPR000873">
    <property type="entry name" value="AMP-dep_synth/lig_dom"/>
</dbReference>